<keyword evidence="4" id="KW-1185">Reference proteome</keyword>
<feature type="region of interest" description="Disordered" evidence="1">
    <location>
        <begin position="161"/>
        <end position="217"/>
    </location>
</feature>
<proteinExistence type="predicted"/>
<sequence>SPALAALLPAAVAGGAAALGDVVVRLLVRHVLTPWAQRCPASRAGEWMVPLCGAFLPHMHDRLTSGWAALQAPTLLQAGPASSSSSAAAAASSAAAASGAGGGGGSGPGRPQGGAGAAAAGGAGAGGGGAGAATDEVLRDTLLRELTREYLHFLNALATRRPADPASDPTATTTTSALLPPTSSGTAATSISPRVSANGGAPPAAPSSPTGSAGGLPLQESMLEVLLRA</sequence>
<dbReference type="EMBL" id="BMAR01000054">
    <property type="protein sequence ID" value="GFR51749.1"/>
    <property type="molecule type" value="Genomic_DNA"/>
</dbReference>
<feature type="non-terminal residue" evidence="3">
    <location>
        <position position="1"/>
    </location>
</feature>
<evidence type="ECO:0000313" key="4">
    <source>
        <dbReference type="Proteomes" id="UP001054857"/>
    </source>
</evidence>
<feature type="non-terminal residue" evidence="3">
    <location>
        <position position="229"/>
    </location>
</feature>
<dbReference type="AlphaFoldDB" id="A0AAD3E180"/>
<accession>A0AAD3E180</accession>
<dbReference type="InterPro" id="IPR011989">
    <property type="entry name" value="ARM-like"/>
</dbReference>
<evidence type="ECO:0000256" key="1">
    <source>
        <dbReference type="SAM" id="MobiDB-lite"/>
    </source>
</evidence>
<name>A0AAD3E180_9CHLO</name>
<dbReference type="Proteomes" id="UP001054857">
    <property type="component" value="Unassembled WGS sequence"/>
</dbReference>
<feature type="compositionally biased region" description="Polar residues" evidence="1">
    <location>
        <begin position="185"/>
        <end position="195"/>
    </location>
</feature>
<feature type="compositionally biased region" description="Low complexity" evidence="1">
    <location>
        <begin position="164"/>
        <end position="184"/>
    </location>
</feature>
<dbReference type="Gene3D" id="1.25.10.10">
    <property type="entry name" value="Leucine-rich Repeat Variant"/>
    <property type="match status" value="1"/>
</dbReference>
<protein>
    <recommendedName>
        <fullName evidence="2">Exportin-5 C-terminal domain-containing protein</fullName>
    </recommendedName>
</protein>
<reference evidence="3 4" key="1">
    <citation type="journal article" date="2021" name="Sci. Rep.">
        <title>Genome sequencing of the multicellular alga Astrephomene provides insights into convergent evolution of germ-soma differentiation.</title>
        <authorList>
            <person name="Yamashita S."/>
            <person name="Yamamoto K."/>
            <person name="Matsuzaki R."/>
            <person name="Suzuki S."/>
            <person name="Yamaguchi H."/>
            <person name="Hirooka S."/>
            <person name="Minakuchi Y."/>
            <person name="Miyagishima S."/>
            <person name="Kawachi M."/>
            <person name="Toyoda A."/>
            <person name="Nozaki H."/>
        </authorList>
    </citation>
    <scope>NUCLEOTIDE SEQUENCE [LARGE SCALE GENOMIC DNA]</scope>
    <source>
        <strain evidence="3 4">NIES-4017</strain>
    </source>
</reference>
<comment type="caution">
    <text evidence="3">The sequence shown here is derived from an EMBL/GenBank/DDBJ whole genome shotgun (WGS) entry which is preliminary data.</text>
</comment>
<evidence type="ECO:0000259" key="2">
    <source>
        <dbReference type="Pfam" id="PF19273"/>
    </source>
</evidence>
<dbReference type="Pfam" id="PF19273">
    <property type="entry name" value="Exportin-5"/>
    <property type="match status" value="1"/>
</dbReference>
<organism evidence="3 4">
    <name type="scientific">Astrephomene gubernaculifera</name>
    <dbReference type="NCBI Taxonomy" id="47775"/>
    <lineage>
        <taxon>Eukaryota</taxon>
        <taxon>Viridiplantae</taxon>
        <taxon>Chlorophyta</taxon>
        <taxon>core chlorophytes</taxon>
        <taxon>Chlorophyceae</taxon>
        <taxon>CS clade</taxon>
        <taxon>Chlamydomonadales</taxon>
        <taxon>Astrephomenaceae</taxon>
        <taxon>Astrephomene</taxon>
    </lineage>
</organism>
<feature type="compositionally biased region" description="Gly residues" evidence="1">
    <location>
        <begin position="99"/>
        <end position="131"/>
    </location>
</feature>
<feature type="region of interest" description="Disordered" evidence="1">
    <location>
        <begin position="96"/>
        <end position="132"/>
    </location>
</feature>
<dbReference type="InterPro" id="IPR045478">
    <property type="entry name" value="Exportin-5_C"/>
</dbReference>
<feature type="compositionally biased region" description="Low complexity" evidence="1">
    <location>
        <begin position="196"/>
        <end position="217"/>
    </location>
</feature>
<gene>
    <name evidence="3" type="ORF">Agub_g14197</name>
</gene>
<evidence type="ECO:0000313" key="3">
    <source>
        <dbReference type="EMBL" id="GFR51749.1"/>
    </source>
</evidence>
<feature type="domain" description="Exportin-5 C-terminal" evidence="2">
    <location>
        <begin position="24"/>
        <end position="169"/>
    </location>
</feature>